<dbReference type="InterPro" id="IPR013103">
    <property type="entry name" value="RVT_2"/>
</dbReference>
<feature type="compositionally biased region" description="Polar residues" evidence="1">
    <location>
        <begin position="277"/>
        <end position="332"/>
    </location>
</feature>
<dbReference type="Pfam" id="PF25036">
    <property type="entry name" value="VPS13_VAB"/>
    <property type="match status" value="1"/>
</dbReference>
<dbReference type="SUPFAM" id="SSF53098">
    <property type="entry name" value="Ribonuclease H-like"/>
    <property type="match status" value="1"/>
</dbReference>
<dbReference type="EMBL" id="SZYD01000015">
    <property type="protein sequence ID" value="KAD3640944.1"/>
    <property type="molecule type" value="Genomic_DNA"/>
</dbReference>
<feature type="compositionally biased region" description="Pro residues" evidence="1">
    <location>
        <begin position="234"/>
        <end position="243"/>
    </location>
</feature>
<dbReference type="Gene3D" id="3.30.420.10">
    <property type="entry name" value="Ribonuclease H-like superfamily/Ribonuclease H"/>
    <property type="match status" value="1"/>
</dbReference>
<evidence type="ECO:0000256" key="1">
    <source>
        <dbReference type="SAM" id="MobiDB-lite"/>
    </source>
</evidence>
<dbReference type="CDD" id="cd09272">
    <property type="entry name" value="RNase_HI_RT_Ty1"/>
    <property type="match status" value="1"/>
</dbReference>
<feature type="compositionally biased region" description="Low complexity" evidence="1">
    <location>
        <begin position="223"/>
        <end position="233"/>
    </location>
</feature>
<dbReference type="GO" id="GO:0015074">
    <property type="term" value="P:DNA integration"/>
    <property type="evidence" value="ECO:0007669"/>
    <property type="project" value="InterPro"/>
</dbReference>
<accession>A0A5N6MNR1</accession>
<comment type="caution">
    <text evidence="3">The sequence shown here is derived from an EMBL/GenBank/DDBJ whole genome shotgun (WGS) entry which is preliminary data.</text>
</comment>
<dbReference type="Proteomes" id="UP000326396">
    <property type="component" value="Linkage Group LG5"/>
</dbReference>
<evidence type="ECO:0000259" key="2">
    <source>
        <dbReference type="PROSITE" id="PS50994"/>
    </source>
</evidence>
<protein>
    <recommendedName>
        <fullName evidence="2">Integrase catalytic domain-containing protein</fullName>
    </recommendedName>
</protein>
<dbReference type="PANTHER" id="PTHR16166">
    <property type="entry name" value="VACUOLAR PROTEIN SORTING-ASSOCIATED PROTEIN VPS13"/>
    <property type="match status" value="1"/>
</dbReference>
<dbReference type="Pfam" id="PF25597">
    <property type="entry name" value="SH3_retrovirus"/>
    <property type="match status" value="1"/>
</dbReference>
<dbReference type="InterPro" id="IPR057670">
    <property type="entry name" value="SH3_retrovirus"/>
</dbReference>
<reference evidence="3 4" key="1">
    <citation type="submission" date="2019-05" db="EMBL/GenBank/DDBJ databases">
        <title>Mikania micrantha, genome provides insights into the molecular mechanism of rapid growth.</title>
        <authorList>
            <person name="Liu B."/>
        </authorList>
    </citation>
    <scope>NUCLEOTIDE SEQUENCE [LARGE SCALE GENOMIC DNA]</scope>
    <source>
        <strain evidence="3">NLD-2019</strain>
        <tissue evidence="3">Leaf</tissue>
    </source>
</reference>
<evidence type="ECO:0000313" key="4">
    <source>
        <dbReference type="Proteomes" id="UP000326396"/>
    </source>
</evidence>
<organism evidence="3 4">
    <name type="scientific">Mikania micrantha</name>
    <name type="common">bitter vine</name>
    <dbReference type="NCBI Taxonomy" id="192012"/>
    <lineage>
        <taxon>Eukaryota</taxon>
        <taxon>Viridiplantae</taxon>
        <taxon>Streptophyta</taxon>
        <taxon>Embryophyta</taxon>
        <taxon>Tracheophyta</taxon>
        <taxon>Spermatophyta</taxon>
        <taxon>Magnoliopsida</taxon>
        <taxon>eudicotyledons</taxon>
        <taxon>Gunneridae</taxon>
        <taxon>Pentapetalae</taxon>
        <taxon>asterids</taxon>
        <taxon>campanulids</taxon>
        <taxon>Asterales</taxon>
        <taxon>Asteraceae</taxon>
        <taxon>Asteroideae</taxon>
        <taxon>Heliantheae alliance</taxon>
        <taxon>Eupatorieae</taxon>
        <taxon>Mikania</taxon>
    </lineage>
</organism>
<dbReference type="PANTHER" id="PTHR16166:SF130">
    <property type="entry name" value="PROTEIN SORTING-ASSOCIATED PROTEIN, PUTATIVE (DUF1162)-RELATED"/>
    <property type="match status" value="1"/>
</dbReference>
<evidence type="ECO:0000313" key="3">
    <source>
        <dbReference type="EMBL" id="KAD3640944.1"/>
    </source>
</evidence>
<dbReference type="InterPro" id="IPR001584">
    <property type="entry name" value="Integrase_cat-core"/>
</dbReference>
<dbReference type="GO" id="GO:0006623">
    <property type="term" value="P:protein targeting to vacuole"/>
    <property type="evidence" value="ECO:0007669"/>
    <property type="project" value="TreeGrafter"/>
</dbReference>
<keyword evidence="4" id="KW-1185">Reference proteome</keyword>
<dbReference type="InterPro" id="IPR026847">
    <property type="entry name" value="VPS13"/>
</dbReference>
<dbReference type="InterPro" id="IPR043502">
    <property type="entry name" value="DNA/RNA_pol_sf"/>
</dbReference>
<dbReference type="GO" id="GO:0045053">
    <property type="term" value="P:protein retention in Golgi apparatus"/>
    <property type="evidence" value="ECO:0007669"/>
    <property type="project" value="TreeGrafter"/>
</dbReference>
<dbReference type="GO" id="GO:0003676">
    <property type="term" value="F:nucleic acid binding"/>
    <property type="evidence" value="ECO:0007669"/>
    <property type="project" value="InterPro"/>
</dbReference>
<dbReference type="SUPFAM" id="SSF56672">
    <property type="entry name" value="DNA/RNA polymerases"/>
    <property type="match status" value="1"/>
</dbReference>
<feature type="compositionally biased region" description="Pro residues" evidence="1">
    <location>
        <begin position="253"/>
        <end position="265"/>
    </location>
</feature>
<dbReference type="InterPro" id="IPR036397">
    <property type="entry name" value="RNaseH_sf"/>
</dbReference>
<sequence length="2185" mass="245621">MWIFPLKRKSDVFPTFKQFLVMVERQFNTKLKQVQTDWGGEFRSLSSFFQTLGILHRLSCPHTSEQNGVVERRHRHVVETGLTLLAQSHVPPHFWQFAYDTAVYLINRMPSRSNSSLSPFQHLFKHPPDYSFLRVFGSQCFPHLRPYNAHKMEFRSTPCVFLGYSSQHHGYRCLDPETDRIYIARHVRFNELCFPFKSLQPSHKPGLPPSLDPYTSVYPTPPLLDDLLDQTPPVTSPQPPHPDVPANTATVIPDPPSPPSSPPPTLHTYHRRHKQPASVQPPNTTATIAPPSESTAPSNTQSVQHTRPSNLRQNPKKTTPYNISSFVSSTTDPDTEPATFTIANNFPQWRHAMAEEYSALMRNGTWSLVPRVPGSNVVDCKWVYKIKRDPQGHIQRYKARLCAKGFRQQQGIDYADTFSPVVKATTIRLVLSLAVTQQWPLRQLDIQNAFLHGDLQETVYLQQPPGFVDPAKPDHVCLLHKSLYGLKQAPRAWFHQLSTTLHKLGFQGSKTDPSLFVYSSGGTLLYMLVYVDDIVLTGNNPQVIDTVVQQLGHSFPVQDMGRLSYFLGVEVLQKGPDILLSQQKYILELLQKAGLTDSKPLSSPISTSANLALGDSPPFDNPARYRQVVGALQYATLSRPDISYAVNKVCQFMHFPTTNHWSTVKRILRYLKGTISYGLLVQQNSSPVLHAYADATFNTLTAFSDADWAGCPDDRRSTGGYAIYLGTNLVSWSARKQKTVSRSSTESEYKALADAVAELTWLQTLLQELHVPILTVPTLWCDNLGATYLSANPVFHARTKHVEVDFHFVREKVAKRQLSVQFISTDDQIADVFTKPLPSQRFLNLRNLALDKHPEASTVSIQLAATGDFYTLPIKFSLLKAGTVAWRTHIVSKNVTDSKTFPGPFIIVEISWKSEDGLYLIVSPLLRVHNKTDLPIELRFQRPERENEYASVVLKAGDTMDDSTAAFDVIKASGGSKKALISLTVGNIVFSFRPKIPDDSMGWSDELKGGKAARLSGLFNKISYHVQKAFPVESAKSSFSTARTLSKSKDGKVDDLHFLVQSTKKDVPILQLESRASTISLLEQKEIYILPTVQISNLLQSEIHVLLTDKDQSLPQDLENMNKHATIPCGSSVNLYANPEAMFFTVTLTAFGLSCKPINCGDWAKKLLKQKKDNRNLDMELNFGDGRYFGSLRLSCGHRGILEAAIFTSYTLKNNTDFGLFCLAFYHNPLSKYQLSIIFHTSQHLFHLTQLFLFRNETEELCSQGYSHLGALLPPKSAMSWFFRTNKVSLKLLDDKATETALLDLDAVSGLTEINLEMEEKLGLKYITKLGVSLHSSDAKILPSQVVSLSPRYVVLNESDEVITLRQCNLEDDMEGMTTISSKQRKALRLCNKTSKKRETNIFEKFIRKHRNVLDDSLLFIQFRPNDAGLGWSGPVCVASLGRFFIKFRRSINVSESEQNTHQFAVVIVSEEDSSIVLRFHRPPNMNLPYKIENCLRDASITYYQKGSTELETLRSGKQVNYVWNDLSLIHKLVIQISGLHLLREVNLDKVREWKPFYKAGQHRALGFTFPLDTQAGDKVKLTNSSQLKETQMMNLGYEVYADGLTRVLRICEQNDSRKLDKEFYPGAKITVRVSRFAISLCHPAQQQEESEQGLVYMPIIVTRLSNISLDSMLTDRQKVNKIRIQSMSVDQKWVGAPFAAMLRGHQSGFSDTCDSMLRVVLILLPSSSNIRLVKYSSIVLQPVDLNLDEETLMKIVPFYRKSLSDPNTPSRQYYFDHFEIHPVKIIASFLPGDSYSSYNSTQETLRTLLHSIIKVPEIKNKTVELNGVLVTHALITISELSIKCAQHYSWYVMRAIYIAKGSPLLPPAFASIFDDLASSSLDVFFDPSSGLVKLPGLTLGTFKLLSKCIDGKGFSGTKRYLGDLGKTLKTAGSNILFAAVTEVSDAVLKGAETNGFNGMFNGFQQGILKLAMEPSVLGSVFTEGGPDRKIKLDRNPGIDELYIEGYLQAMLDTMYKHEYLRVRVIDDQVVLKNLPPNSVLIDEIMDHVKGFLVGKGLLTGEPSSYSLRHLREWRIGPTVLTLCEHLFVNFAIGWLRKQAGDLTSKIKWDGKLRFGAKKAVVPGSVRKQESKVSVWKWGVGRFVFAGIVAYIDGRLCRSIPNPVARRIVSGFVLSFLDKNDDSSA</sequence>
<feature type="region of interest" description="Disordered" evidence="1">
    <location>
        <begin position="201"/>
        <end position="336"/>
    </location>
</feature>
<dbReference type="InterPro" id="IPR009543">
    <property type="entry name" value="VPS13_VAB"/>
</dbReference>
<dbReference type="Pfam" id="PF07727">
    <property type="entry name" value="RVT_2"/>
    <property type="match status" value="1"/>
</dbReference>
<name>A0A5N6MNR1_9ASTR</name>
<dbReference type="InterPro" id="IPR012337">
    <property type="entry name" value="RNaseH-like_sf"/>
</dbReference>
<feature type="domain" description="Integrase catalytic" evidence="2">
    <location>
        <begin position="1"/>
        <end position="127"/>
    </location>
</feature>
<proteinExistence type="predicted"/>
<gene>
    <name evidence="3" type="ORF">E3N88_30167</name>
</gene>
<dbReference type="PROSITE" id="PS50994">
    <property type="entry name" value="INTEGRASE"/>
    <property type="match status" value="1"/>
</dbReference>
<dbReference type="OrthoDB" id="428159at2759"/>